<keyword evidence="3" id="KW-0472">Membrane</keyword>
<feature type="compositionally biased region" description="Low complexity" evidence="2">
    <location>
        <begin position="135"/>
        <end position="147"/>
    </location>
</feature>
<feature type="compositionally biased region" description="Basic and acidic residues" evidence="2">
    <location>
        <begin position="414"/>
        <end position="424"/>
    </location>
</feature>
<dbReference type="GO" id="GO:0008270">
    <property type="term" value="F:zinc ion binding"/>
    <property type="evidence" value="ECO:0007669"/>
    <property type="project" value="UniProtKB-KW"/>
</dbReference>
<protein>
    <recommendedName>
        <fullName evidence="4">C2H2-type domain-containing protein</fullName>
    </recommendedName>
</protein>
<dbReference type="RefSeq" id="XP_040615437.1">
    <property type="nucleotide sequence ID" value="XM_040762904.1"/>
</dbReference>
<keyword evidence="1" id="KW-0479">Metal-binding</keyword>
<feature type="compositionally biased region" description="Low complexity" evidence="2">
    <location>
        <begin position="605"/>
        <end position="618"/>
    </location>
</feature>
<organism evidence="5 6">
    <name type="scientific">Sporothrix brasiliensis 5110</name>
    <dbReference type="NCBI Taxonomy" id="1398154"/>
    <lineage>
        <taxon>Eukaryota</taxon>
        <taxon>Fungi</taxon>
        <taxon>Dikarya</taxon>
        <taxon>Ascomycota</taxon>
        <taxon>Pezizomycotina</taxon>
        <taxon>Sordariomycetes</taxon>
        <taxon>Sordariomycetidae</taxon>
        <taxon>Ophiostomatales</taxon>
        <taxon>Ophiostomataceae</taxon>
        <taxon>Sporothrix</taxon>
    </lineage>
</organism>
<dbReference type="HOGENOM" id="CLU_301907_0_0_1"/>
<feature type="region of interest" description="Disordered" evidence="2">
    <location>
        <begin position="390"/>
        <end position="618"/>
    </location>
</feature>
<dbReference type="SMART" id="SM00355">
    <property type="entry name" value="ZnF_C2H2"/>
    <property type="match status" value="2"/>
</dbReference>
<proteinExistence type="predicted"/>
<evidence type="ECO:0000256" key="2">
    <source>
        <dbReference type="SAM" id="MobiDB-lite"/>
    </source>
</evidence>
<feature type="domain" description="C2H2-type" evidence="4">
    <location>
        <begin position="885"/>
        <end position="908"/>
    </location>
</feature>
<dbReference type="InterPro" id="IPR013087">
    <property type="entry name" value="Znf_C2H2_type"/>
</dbReference>
<name>A0A0C2IQV2_9PEZI</name>
<dbReference type="Gene3D" id="3.30.160.60">
    <property type="entry name" value="Classic Zinc Finger"/>
    <property type="match status" value="1"/>
</dbReference>
<feature type="compositionally biased region" description="Polar residues" evidence="2">
    <location>
        <begin position="813"/>
        <end position="824"/>
    </location>
</feature>
<evidence type="ECO:0000313" key="6">
    <source>
        <dbReference type="Proteomes" id="UP000031575"/>
    </source>
</evidence>
<dbReference type="EMBL" id="AWTV01000010">
    <property type="protein sequence ID" value="KIH87427.1"/>
    <property type="molecule type" value="Genomic_DNA"/>
</dbReference>
<reference evidence="5 6" key="1">
    <citation type="journal article" date="2014" name="BMC Genomics">
        <title>Comparative genomics of the major fungal agents of human and animal Sporotrichosis: Sporothrix schenckii and Sporothrix brasiliensis.</title>
        <authorList>
            <person name="Teixeira M.M."/>
            <person name="de Almeida L.G."/>
            <person name="Kubitschek-Barreira P."/>
            <person name="Alves F.L."/>
            <person name="Kioshima E.S."/>
            <person name="Abadio A.K."/>
            <person name="Fernandes L."/>
            <person name="Derengowski L.S."/>
            <person name="Ferreira K.S."/>
            <person name="Souza R.C."/>
            <person name="Ruiz J.C."/>
            <person name="de Andrade N.C."/>
            <person name="Paes H.C."/>
            <person name="Nicola A.M."/>
            <person name="Albuquerque P."/>
            <person name="Gerber A.L."/>
            <person name="Martins V.P."/>
            <person name="Peconick L.D."/>
            <person name="Neto A.V."/>
            <person name="Chaucanez C.B."/>
            <person name="Silva P.A."/>
            <person name="Cunha O.L."/>
            <person name="de Oliveira F.F."/>
            <person name="dos Santos T.C."/>
            <person name="Barros A.L."/>
            <person name="Soares M.A."/>
            <person name="de Oliveira L.M."/>
            <person name="Marini M.M."/>
            <person name="Villalobos-Duno H."/>
            <person name="Cunha M.M."/>
            <person name="de Hoog S."/>
            <person name="da Silveira J.F."/>
            <person name="Henrissat B."/>
            <person name="Nino-Vega G.A."/>
            <person name="Cisalpino P.S."/>
            <person name="Mora-Montes H.M."/>
            <person name="Almeida S.R."/>
            <person name="Stajich J.E."/>
            <person name="Lopes-Bezerra L.M."/>
            <person name="Vasconcelos A.T."/>
            <person name="Felipe M.S."/>
        </authorList>
    </citation>
    <scope>NUCLEOTIDE SEQUENCE [LARGE SCALE GENOMIC DNA]</scope>
    <source>
        <strain evidence="5 6">5110</strain>
    </source>
</reference>
<feature type="compositionally biased region" description="Polar residues" evidence="2">
    <location>
        <begin position="425"/>
        <end position="442"/>
    </location>
</feature>
<feature type="region of interest" description="Disordered" evidence="2">
    <location>
        <begin position="80"/>
        <end position="147"/>
    </location>
</feature>
<dbReference type="AlphaFoldDB" id="A0A0C2IQV2"/>
<keyword evidence="1" id="KW-0863">Zinc-finger</keyword>
<feature type="transmembrane region" description="Helical" evidence="3">
    <location>
        <begin position="20"/>
        <end position="43"/>
    </location>
</feature>
<feature type="region of interest" description="Disordered" evidence="2">
    <location>
        <begin position="812"/>
        <end position="930"/>
    </location>
</feature>
<dbReference type="VEuPathDB" id="FungiDB:SPBR_04627"/>
<sequence length="959" mass="100005">MSPSTAAGHLVARSLSHGGIAGAVVGSVVGAFLIFILVLPFILRAIREHRYHKKIAAENAEMGVTGQGFYGGPPGQVFHPLFYKPPTPPGVGPGAVDPSAQGPSDPAATLGDNNSSEDGKPAVSGSSPTPPPADGAPQPTSAADAAPAPAALGIAAPARATLPPAGFPINTNTAPYAGPRSASSAGPQPLYPPPPTLNSAATFPAVGSQDPILAPRQRSSTTLTGRPSHKLSGTLETIADRAAAVFRHGSTRSSPSRSPTSRPDHGPGSARSPVELFFNQYDPSNHHTWLMRQQGIDDNSTGVDPSFFEVNTQYATGASAEYYSGAPLSPPTDPNSHLMSPVSYAPEPPSMIASSLASIASAAAVAGAATGSKKPTKPPVSRTDSLRTAATGDEFSPLPLSPTSPLPSVAEGGRGIKEEPDQTSDRGISSPPTGSRSISTELTPEPSEFMPHSPSYRPLVPSPRLPAPGTVNPRDVWAPATDDERFVHKTAELDRIEQSPPSAVEDDQNDDSLDVPHVPSISVAASPSDSNFEAEQEEASGPVEASAQALSPTEASLDATDAPSPQEPTTVPSVSAPEDTKVATPAQPDAVPASDPQIDHSSPETQDTQDTQNTQNTQDTRIAEATPVAPGNTIQQATISSGQQIDPADFDELMRGLDDSGYNFAYGEGQQMEFVPSNSDFNNTANETITDNGTVGGGDNTFIGGFNGGGTYPANMSVGGNNMYQTIPQQISPQMPQQMPQQPPQQYWGMPNGGNLPTIAGPFMTPVSQGDFPNGMLAPPFTVPFNGINQMNGGNSMQGMEYGKDNSKLPQFALQTPQSSPGQLSSNSANSNLPPGMAIPTTPTPQKPGNFNSPLSVPGSNIPSHPVSPASNQGSTPGQSSFPGCGKRFGTRTHLDRHINDKHSKSRKYHCTEEGCPYSVPGGKSFPRKDNWRRHMVNKHGVQPDHEPIEVIDQPMAYA</sequence>
<keyword evidence="1" id="KW-0862">Zinc</keyword>
<feature type="compositionally biased region" description="Basic and acidic residues" evidence="2">
    <location>
        <begin position="482"/>
        <end position="497"/>
    </location>
</feature>
<feature type="compositionally biased region" description="Polar residues" evidence="2">
    <location>
        <begin position="847"/>
        <end position="882"/>
    </location>
</feature>
<feature type="region of interest" description="Disordered" evidence="2">
    <location>
        <begin position="247"/>
        <end position="273"/>
    </location>
</feature>
<comment type="caution">
    <text evidence="5">The sequence shown here is derived from an EMBL/GenBank/DDBJ whole genome shotgun (WGS) entry which is preliminary data.</text>
</comment>
<feature type="compositionally biased region" description="Low complexity" evidence="2">
    <location>
        <begin position="251"/>
        <end position="261"/>
    </location>
</feature>
<accession>A0A0C2IQV2</accession>
<dbReference type="Proteomes" id="UP000031575">
    <property type="component" value="Unassembled WGS sequence"/>
</dbReference>
<evidence type="ECO:0000313" key="5">
    <source>
        <dbReference type="EMBL" id="KIH87427.1"/>
    </source>
</evidence>
<feature type="compositionally biased region" description="Basic and acidic residues" evidence="2">
    <location>
        <begin position="893"/>
        <end position="903"/>
    </location>
</feature>
<evidence type="ECO:0000256" key="3">
    <source>
        <dbReference type="SAM" id="Phobius"/>
    </source>
</evidence>
<gene>
    <name evidence="5" type="ORF">SPBR_04627</name>
</gene>
<feature type="region of interest" description="Disordered" evidence="2">
    <location>
        <begin position="171"/>
        <end position="232"/>
    </location>
</feature>
<evidence type="ECO:0000256" key="1">
    <source>
        <dbReference type="PROSITE-ProRule" id="PRU00042"/>
    </source>
</evidence>
<dbReference type="GeneID" id="63677825"/>
<dbReference type="PROSITE" id="PS50157">
    <property type="entry name" value="ZINC_FINGER_C2H2_2"/>
    <property type="match status" value="1"/>
</dbReference>
<keyword evidence="3" id="KW-0812">Transmembrane</keyword>
<dbReference type="OrthoDB" id="6365676at2759"/>
<evidence type="ECO:0000259" key="4">
    <source>
        <dbReference type="PROSITE" id="PS50157"/>
    </source>
</evidence>
<keyword evidence="6" id="KW-1185">Reference proteome</keyword>
<keyword evidence="3" id="KW-1133">Transmembrane helix</keyword>
<feature type="compositionally biased region" description="Acidic residues" evidence="2">
    <location>
        <begin position="504"/>
        <end position="513"/>
    </location>
</feature>